<dbReference type="OrthoDB" id="1937899at2759"/>
<dbReference type="InterPro" id="IPR046372">
    <property type="entry name" value="PARG_cat_C"/>
</dbReference>
<comment type="caution">
    <text evidence="3">The sequence shown here is derived from an EMBL/GenBank/DDBJ whole genome shotgun (WGS) entry which is preliminary data.</text>
</comment>
<keyword evidence="4" id="KW-1185">Reference proteome</keyword>
<reference evidence="3" key="1">
    <citation type="submission" date="2022-10" db="EMBL/GenBank/DDBJ databases">
        <title>Novel sulphate-reducing endosymbionts in the free-living metamonad Anaeramoeba.</title>
        <authorList>
            <person name="Jerlstrom-Hultqvist J."/>
            <person name="Cepicka I."/>
            <person name="Gallot-Lavallee L."/>
            <person name="Salas-Leiva D."/>
            <person name="Curtis B.A."/>
            <person name="Zahonova K."/>
            <person name="Pipaliya S."/>
            <person name="Dacks J."/>
            <person name="Roger A.J."/>
        </authorList>
    </citation>
    <scope>NUCLEOTIDE SEQUENCE</scope>
    <source>
        <strain evidence="3">BMAN</strain>
    </source>
</reference>
<dbReference type="EMBL" id="JAPDFW010000056">
    <property type="protein sequence ID" value="KAJ5077866.1"/>
    <property type="molecule type" value="Genomic_DNA"/>
</dbReference>
<dbReference type="GO" id="GO:0009225">
    <property type="term" value="P:nucleotide-sugar metabolic process"/>
    <property type="evidence" value="ECO:0007669"/>
    <property type="project" value="TreeGrafter"/>
</dbReference>
<dbReference type="GO" id="GO:0004649">
    <property type="term" value="F:poly(ADP-ribose) glycohydrolase activity"/>
    <property type="evidence" value="ECO:0007669"/>
    <property type="project" value="InterPro"/>
</dbReference>
<evidence type="ECO:0000259" key="2">
    <source>
        <dbReference type="Pfam" id="PF05028"/>
    </source>
</evidence>
<dbReference type="InterPro" id="IPR007724">
    <property type="entry name" value="Poly_GlycHdrlase"/>
</dbReference>
<feature type="domain" description="PARG catalytic Macro" evidence="2">
    <location>
        <begin position="245"/>
        <end position="313"/>
    </location>
</feature>
<accession>A0A9Q0LSF5</accession>
<dbReference type="GO" id="GO:0006282">
    <property type="term" value="P:regulation of DNA repair"/>
    <property type="evidence" value="ECO:0007669"/>
    <property type="project" value="InterPro"/>
</dbReference>
<organism evidence="3 4">
    <name type="scientific">Anaeramoeba ignava</name>
    <name type="common">Anaerobic marine amoeba</name>
    <dbReference type="NCBI Taxonomy" id="1746090"/>
    <lineage>
        <taxon>Eukaryota</taxon>
        <taxon>Metamonada</taxon>
        <taxon>Anaeramoebidae</taxon>
        <taxon>Anaeramoeba</taxon>
    </lineage>
</organism>
<sequence length="357" mass="40796">MQKEIESKIKSFIINEKSLETAKLFKEHPPKWNDQNKRLVAQISCPPDAVHSGTLSFSRWKSFPIPENVDLGSNLKIQSKESFYEYGRENPNNNIYDWHLNFAHSHLFIAYSSGLFAQDEMQVTEHPALGSLREWLNNQKEIVPLTRTSEGPTPILVRGVERRVSIDTTPNLKLGRPEGLYGNNFAFASQKAIRNATKVINPPTISNIMAMEAPTGGRGFYSRKDIDYCFSALYSGFYAAKLDSEKAFYEQEKENENEKENEEKIQKPIVIINTGFWGCGAYGGNRQLMTILQILASRVAKVDEIIYYTGDKKGTQIFDQSLKILESIHKDKTQQKTEEILQKLFEMKFKWGFSDGN</sequence>
<dbReference type="AlphaFoldDB" id="A0A9Q0LSF5"/>
<protein>
    <submittedName>
        <fullName evidence="3">Poly(Adp-ribose) glycohydrolase</fullName>
    </submittedName>
</protein>
<name>A0A9Q0LSF5_ANAIG</name>
<evidence type="ECO:0000313" key="3">
    <source>
        <dbReference type="EMBL" id="KAJ5077866.1"/>
    </source>
</evidence>
<dbReference type="GO" id="GO:1990966">
    <property type="term" value="P:ATP generation from poly-ADP-D-ribose"/>
    <property type="evidence" value="ECO:0007669"/>
    <property type="project" value="TreeGrafter"/>
</dbReference>
<dbReference type="GO" id="GO:0005737">
    <property type="term" value="C:cytoplasm"/>
    <property type="evidence" value="ECO:0007669"/>
    <property type="project" value="TreeGrafter"/>
</dbReference>
<dbReference type="Proteomes" id="UP001149090">
    <property type="component" value="Unassembled WGS sequence"/>
</dbReference>
<feature type="coiled-coil region" evidence="1">
    <location>
        <begin position="239"/>
        <end position="266"/>
    </location>
</feature>
<evidence type="ECO:0000256" key="1">
    <source>
        <dbReference type="SAM" id="Coils"/>
    </source>
</evidence>
<dbReference type="GO" id="GO:0005975">
    <property type="term" value="P:carbohydrate metabolic process"/>
    <property type="evidence" value="ECO:0007669"/>
    <property type="project" value="InterPro"/>
</dbReference>
<dbReference type="PANTHER" id="PTHR12837:SF0">
    <property type="entry name" value="POLY(ADP-RIBOSE) GLYCOHYDROLASE"/>
    <property type="match status" value="1"/>
</dbReference>
<evidence type="ECO:0000313" key="4">
    <source>
        <dbReference type="Proteomes" id="UP001149090"/>
    </source>
</evidence>
<gene>
    <name evidence="3" type="ORF">M0811_05556</name>
</gene>
<dbReference type="Pfam" id="PF05028">
    <property type="entry name" value="PARG_cat_C"/>
    <property type="match status" value="1"/>
</dbReference>
<keyword evidence="1" id="KW-0175">Coiled coil</keyword>
<dbReference type="GO" id="GO:0005634">
    <property type="term" value="C:nucleus"/>
    <property type="evidence" value="ECO:0007669"/>
    <property type="project" value="TreeGrafter"/>
</dbReference>
<proteinExistence type="predicted"/>
<dbReference type="OMA" id="EMQVAEH"/>
<dbReference type="PANTHER" id="PTHR12837">
    <property type="entry name" value="POLY ADP-RIBOSE GLYCOHYDROLASE"/>
    <property type="match status" value="1"/>
</dbReference>